<dbReference type="NCBIfam" id="TIGR01795">
    <property type="entry name" value="CM_mono_cladeE"/>
    <property type="match status" value="1"/>
</dbReference>
<dbReference type="InterPro" id="IPR002701">
    <property type="entry name" value="CM_II_prokaryot"/>
</dbReference>
<dbReference type="InterPro" id="IPR051331">
    <property type="entry name" value="Chorismate_mutase-related"/>
</dbReference>
<dbReference type="Gene3D" id="1.20.59.10">
    <property type="entry name" value="Chorismate mutase"/>
    <property type="match status" value="1"/>
</dbReference>
<dbReference type="InterPro" id="IPR036263">
    <property type="entry name" value="Chorismate_II_sf"/>
</dbReference>
<dbReference type="PROSITE" id="PS51168">
    <property type="entry name" value="CHORISMATE_MUT_2"/>
    <property type="match status" value="1"/>
</dbReference>
<proteinExistence type="predicted"/>
<dbReference type="GO" id="GO:0046417">
    <property type="term" value="P:chorismate metabolic process"/>
    <property type="evidence" value="ECO:0007669"/>
    <property type="project" value="InterPro"/>
</dbReference>
<dbReference type="GO" id="GO:0004106">
    <property type="term" value="F:chorismate mutase activity"/>
    <property type="evidence" value="ECO:0007669"/>
    <property type="project" value="InterPro"/>
</dbReference>
<dbReference type="PANTHER" id="PTHR38041:SF1">
    <property type="entry name" value="CHORISMATE MUTASE"/>
    <property type="match status" value="1"/>
</dbReference>
<evidence type="ECO:0000256" key="1">
    <source>
        <dbReference type="ARBA" id="ARBA00023235"/>
    </source>
</evidence>
<dbReference type="SMART" id="SM00830">
    <property type="entry name" value="CM_2"/>
    <property type="match status" value="1"/>
</dbReference>
<name>A0A087VVD0_9BIFI</name>
<feature type="domain" description="Chorismate mutase" evidence="2">
    <location>
        <begin position="61"/>
        <end position="152"/>
    </location>
</feature>
<evidence type="ECO:0000313" key="4">
    <source>
        <dbReference type="Proteomes" id="UP000028569"/>
    </source>
</evidence>
<dbReference type="AlphaFoldDB" id="A0A087VVD0"/>
<dbReference type="Pfam" id="PF01817">
    <property type="entry name" value="CM_2"/>
    <property type="match status" value="1"/>
</dbReference>
<dbReference type="PANTHER" id="PTHR38041">
    <property type="entry name" value="CHORISMATE MUTASE"/>
    <property type="match status" value="1"/>
</dbReference>
<dbReference type="Proteomes" id="UP000028569">
    <property type="component" value="Chromosome"/>
</dbReference>
<accession>A0A087VVD0</accession>
<organism evidence="3 4">
    <name type="scientific">Bifidobacterium [indicum] DSM 20214 = LMG 11587</name>
    <dbReference type="NCBI Taxonomy" id="1341694"/>
    <lineage>
        <taxon>Bacteria</taxon>
        <taxon>Bacillati</taxon>
        <taxon>Actinomycetota</taxon>
        <taxon>Actinomycetes</taxon>
        <taxon>Bifidobacteriales</taxon>
        <taxon>Bifidobacteriaceae</taxon>
        <taxon>Bifidobacterium</taxon>
    </lineage>
</organism>
<dbReference type="NCBIfam" id="NF006691">
    <property type="entry name" value="PRK09239.1"/>
    <property type="match status" value="1"/>
</dbReference>
<dbReference type="InterPro" id="IPR036979">
    <property type="entry name" value="CM_dom_sf"/>
</dbReference>
<dbReference type="InterPro" id="IPR010951">
    <property type="entry name" value="CM_bact"/>
</dbReference>
<dbReference type="EMBL" id="CP006018">
    <property type="protein sequence ID" value="AIC92475.1"/>
    <property type="molecule type" value="Genomic_DNA"/>
</dbReference>
<reference evidence="3 4" key="1">
    <citation type="journal article" date="2014" name="Appl. Environ. Microbiol.">
        <title>Genomic encyclopedia of type strains of the genus Bifidobacterium.</title>
        <authorList>
            <person name="Milani C."/>
            <person name="Lugli G.A."/>
            <person name="Duranti S."/>
            <person name="Turroni F."/>
            <person name="Bottacini F."/>
            <person name="Mangifesta M."/>
            <person name="Sanchez B."/>
            <person name="Viappiani A."/>
            <person name="Mancabelli L."/>
            <person name="Taminiau B."/>
            <person name="Delcenserie V."/>
            <person name="Barrangou R."/>
            <person name="Margolles A."/>
            <person name="van Sinderen D."/>
            <person name="Ventura M."/>
        </authorList>
    </citation>
    <scope>NUCLEOTIDE SEQUENCE [LARGE SCALE GENOMIC DNA]</scope>
    <source>
        <strain evidence="3 4">LMG 11587</strain>
    </source>
</reference>
<dbReference type="SUPFAM" id="SSF48600">
    <property type="entry name" value="Chorismate mutase II"/>
    <property type="match status" value="1"/>
</dbReference>
<evidence type="ECO:0000313" key="3">
    <source>
        <dbReference type="EMBL" id="AIC92475.1"/>
    </source>
</evidence>
<dbReference type="GO" id="GO:0009697">
    <property type="term" value="P:salicylic acid biosynthetic process"/>
    <property type="evidence" value="ECO:0007669"/>
    <property type="project" value="TreeGrafter"/>
</dbReference>
<keyword evidence="1" id="KW-0413">Isomerase</keyword>
<dbReference type="HOGENOM" id="CLU_131518_0_0_11"/>
<sequence length="156" mass="17189">MPVTKRHCCRVVPIRWNRKGTTLAVSAFCQSGQAIDWDVMNNQEAETSIHDQVGAGDPEVANRAREVEELRAGVDNIDAAVIHMLTERFRVTRQISHLKAEAGFAPADPGRESEQVERLRSLAQDGGLDPDLAEAYLHLVADAAKRIHSRVAGREA</sequence>
<dbReference type="KEGG" id="bii:BINDI_1219"/>
<protein>
    <submittedName>
        <fullName evidence="3">Chorismate mutase</fullName>
    </submittedName>
</protein>
<keyword evidence="4" id="KW-1185">Reference proteome</keyword>
<gene>
    <name evidence="3" type="ORF">BINDI_1219</name>
</gene>
<evidence type="ECO:0000259" key="2">
    <source>
        <dbReference type="PROSITE" id="PS51168"/>
    </source>
</evidence>